<dbReference type="Proteomes" id="UP000807159">
    <property type="component" value="Chromosome 17"/>
</dbReference>
<dbReference type="InterPro" id="IPR055081">
    <property type="entry name" value="NLP1-9_GAF"/>
</dbReference>
<sequence length="381" mass="43832">MYLEHLSCVEDVLPPAKSSLREKMEKALSLLEYSLGSRCFQVQTFLLGYVIMDFQNGLQMYVITDRVNAYTYQMPSLVEYYIFARVCNHGFPEWTSNVRYYRPSECLYLSDAISCGVGGTIALPPVFESDQPKYCCAVLELVTMEQKQDFDLETEKVFQALQAADLRINLQPRLRPECFSRDQRAELTEIANVTRAVCQTHRLPLALTWIPCDYTRGTVDDISKLRVRLRDSRMIRKCVFFIERTSCYGDEEMQDILALRKTCKSLRMFSKEELLWERGSKVSKNNDKIKPAPDPDGARKGFLIHICRSKEGISGSSLVSLNVRSDSLVKEMSKYLVGPFTVMSKLTSPEDLKLIQYVFDSSLNVRSEFFLRVLVCLAERF</sequence>
<dbReference type="EMBL" id="JACEGQ020000017">
    <property type="protein sequence ID" value="KAH8484576.1"/>
    <property type="molecule type" value="Genomic_DNA"/>
</dbReference>
<dbReference type="PANTHER" id="PTHR32002:SF41">
    <property type="entry name" value="PROTEIN NLP8"/>
    <property type="match status" value="1"/>
</dbReference>
<evidence type="ECO:0000313" key="2">
    <source>
        <dbReference type="EMBL" id="KAH8484576.1"/>
    </source>
</evidence>
<dbReference type="PANTHER" id="PTHR32002">
    <property type="entry name" value="PROTEIN NLP8"/>
    <property type="match status" value="1"/>
</dbReference>
<name>A0A8T2WUI9_POPDE</name>
<evidence type="ECO:0000259" key="1">
    <source>
        <dbReference type="Pfam" id="PF22922"/>
    </source>
</evidence>
<gene>
    <name evidence="2" type="ORF">H0E87_028884</name>
</gene>
<dbReference type="GO" id="GO:0003700">
    <property type="term" value="F:DNA-binding transcription factor activity"/>
    <property type="evidence" value="ECO:0007669"/>
    <property type="project" value="InterPro"/>
</dbReference>
<dbReference type="Pfam" id="PF22922">
    <property type="entry name" value="GAF_NLP"/>
    <property type="match status" value="1"/>
</dbReference>
<accession>A0A8T2WUI9</accession>
<comment type="caution">
    <text evidence="2">The sequence shown here is derived from an EMBL/GenBank/DDBJ whole genome shotgun (WGS) entry which is preliminary data.</text>
</comment>
<protein>
    <recommendedName>
        <fullName evidence="1">NLP1-9 GAF domain-containing protein</fullName>
    </recommendedName>
</protein>
<feature type="domain" description="NLP1-9 GAF" evidence="1">
    <location>
        <begin position="178"/>
        <end position="257"/>
    </location>
</feature>
<evidence type="ECO:0000313" key="3">
    <source>
        <dbReference type="Proteomes" id="UP000807159"/>
    </source>
</evidence>
<dbReference type="InterPro" id="IPR045012">
    <property type="entry name" value="NLP"/>
</dbReference>
<organism evidence="2 3">
    <name type="scientific">Populus deltoides</name>
    <name type="common">Eastern poplar</name>
    <name type="synonym">Eastern cottonwood</name>
    <dbReference type="NCBI Taxonomy" id="3696"/>
    <lineage>
        <taxon>Eukaryota</taxon>
        <taxon>Viridiplantae</taxon>
        <taxon>Streptophyta</taxon>
        <taxon>Embryophyta</taxon>
        <taxon>Tracheophyta</taxon>
        <taxon>Spermatophyta</taxon>
        <taxon>Magnoliopsida</taxon>
        <taxon>eudicotyledons</taxon>
        <taxon>Gunneridae</taxon>
        <taxon>Pentapetalae</taxon>
        <taxon>rosids</taxon>
        <taxon>fabids</taxon>
        <taxon>Malpighiales</taxon>
        <taxon>Salicaceae</taxon>
        <taxon>Saliceae</taxon>
        <taxon>Populus</taxon>
    </lineage>
</organism>
<reference evidence="2" key="1">
    <citation type="journal article" date="2021" name="J. Hered.">
        <title>Genome Assembly of Salicaceae Populus deltoides (Eastern Cottonwood) I-69 Based on Nanopore Sequencing and Hi-C Technologies.</title>
        <authorList>
            <person name="Bai S."/>
            <person name="Wu H."/>
            <person name="Zhang J."/>
            <person name="Pan Z."/>
            <person name="Zhao W."/>
            <person name="Li Z."/>
            <person name="Tong C."/>
        </authorList>
    </citation>
    <scope>NUCLEOTIDE SEQUENCE</scope>
    <source>
        <tissue evidence="2">Leaf</tissue>
    </source>
</reference>
<proteinExistence type="predicted"/>
<dbReference type="AlphaFoldDB" id="A0A8T2WUI9"/>
<keyword evidence="3" id="KW-1185">Reference proteome</keyword>